<dbReference type="EMBL" id="SHNO01000001">
    <property type="protein sequence ID" value="MCX2976181.1"/>
    <property type="molecule type" value="Genomic_DNA"/>
</dbReference>
<organism evidence="2 3">
    <name type="scientific">Candidatus Marimicrobium litorale</name>
    <dbReference type="NCBI Taxonomy" id="2518991"/>
    <lineage>
        <taxon>Bacteria</taxon>
        <taxon>Pseudomonadati</taxon>
        <taxon>Pseudomonadota</taxon>
        <taxon>Gammaproteobacteria</taxon>
        <taxon>Cellvibrionales</taxon>
        <taxon>Halieaceae</taxon>
        <taxon>Marimicrobium</taxon>
    </lineage>
</organism>
<name>A0ABT3T1N6_9GAMM</name>
<proteinExistence type="predicted"/>
<keyword evidence="3" id="KW-1185">Reference proteome</keyword>
<dbReference type="NCBIfam" id="TIGR01244">
    <property type="entry name" value="TIGR01244 family sulfur transferase"/>
    <property type="match status" value="1"/>
</dbReference>
<evidence type="ECO:0000313" key="3">
    <source>
        <dbReference type="Proteomes" id="UP001143304"/>
    </source>
</evidence>
<dbReference type="Gene3D" id="3.90.190.10">
    <property type="entry name" value="Protein tyrosine phosphatase superfamily"/>
    <property type="match status" value="1"/>
</dbReference>
<dbReference type="SUPFAM" id="SSF52799">
    <property type="entry name" value="(Phosphotyrosine protein) phosphatases II"/>
    <property type="match status" value="1"/>
</dbReference>
<feature type="domain" description="Beta-lactamase hydrolase-like protein phosphatase-like" evidence="1">
    <location>
        <begin position="6"/>
        <end position="107"/>
    </location>
</feature>
<sequence length="141" mass="15233">MKIVKLTGTLGVSAQITPEDVAEIAARGYRVLINNRPEGEEEAQPAESSIAAAARDAGIEYHFMPVTHSTFPGSHFDAMSDLLDDQERPVLAFCRSGTRCANLWVASVDAMERESAVDVAEQRGFDLGMVSRFLAEGGTQC</sequence>
<comment type="caution">
    <text evidence="2">The sequence shown here is derived from an EMBL/GenBank/DDBJ whole genome shotgun (WGS) entry which is preliminary data.</text>
</comment>
<reference evidence="2" key="1">
    <citation type="submission" date="2019-02" db="EMBL/GenBank/DDBJ databases">
        <authorList>
            <person name="Li S.-H."/>
        </authorList>
    </citation>
    <scope>NUCLEOTIDE SEQUENCE</scope>
    <source>
        <strain evidence="2">IMCC11814</strain>
    </source>
</reference>
<evidence type="ECO:0000313" key="2">
    <source>
        <dbReference type="EMBL" id="MCX2976181.1"/>
    </source>
</evidence>
<accession>A0ABT3T1N6</accession>
<dbReference type="InterPro" id="IPR029021">
    <property type="entry name" value="Prot-tyrosine_phosphatase-like"/>
</dbReference>
<dbReference type="Pfam" id="PF04273">
    <property type="entry name" value="BLH_phosphatase"/>
    <property type="match status" value="1"/>
</dbReference>
<protein>
    <submittedName>
        <fullName evidence="2">TIGR01244 family phosphatase</fullName>
    </submittedName>
</protein>
<dbReference type="RefSeq" id="WP_279247936.1">
    <property type="nucleotide sequence ID" value="NZ_SHNO01000001.1"/>
</dbReference>
<gene>
    <name evidence="2" type="ORF">EYC82_02275</name>
</gene>
<evidence type="ECO:0000259" key="1">
    <source>
        <dbReference type="Pfam" id="PF04273"/>
    </source>
</evidence>
<dbReference type="InterPro" id="IPR005939">
    <property type="entry name" value="BLH_phosphatase-like"/>
</dbReference>
<dbReference type="Proteomes" id="UP001143304">
    <property type="component" value="Unassembled WGS sequence"/>
</dbReference>